<reference evidence="2" key="1">
    <citation type="submission" date="2022-03" db="EMBL/GenBank/DDBJ databases">
        <authorList>
            <person name="Lindestad O."/>
        </authorList>
    </citation>
    <scope>NUCLEOTIDE SEQUENCE</scope>
</reference>
<keyword evidence="1" id="KW-1133">Transmembrane helix</keyword>
<dbReference type="EMBL" id="CAKXAJ010025963">
    <property type="protein sequence ID" value="CAH2247588.1"/>
    <property type="molecule type" value="Genomic_DNA"/>
</dbReference>
<proteinExistence type="predicted"/>
<keyword evidence="1" id="KW-0472">Membrane</keyword>
<keyword evidence="3" id="KW-1185">Reference proteome</keyword>
<name>A0A8S4SCH1_9NEOP</name>
<organism evidence="2 3">
    <name type="scientific">Pararge aegeria aegeria</name>
    <dbReference type="NCBI Taxonomy" id="348720"/>
    <lineage>
        <taxon>Eukaryota</taxon>
        <taxon>Metazoa</taxon>
        <taxon>Ecdysozoa</taxon>
        <taxon>Arthropoda</taxon>
        <taxon>Hexapoda</taxon>
        <taxon>Insecta</taxon>
        <taxon>Pterygota</taxon>
        <taxon>Neoptera</taxon>
        <taxon>Endopterygota</taxon>
        <taxon>Lepidoptera</taxon>
        <taxon>Glossata</taxon>
        <taxon>Ditrysia</taxon>
        <taxon>Papilionoidea</taxon>
        <taxon>Nymphalidae</taxon>
        <taxon>Satyrinae</taxon>
        <taxon>Satyrini</taxon>
        <taxon>Parargina</taxon>
        <taxon>Pararge</taxon>
    </lineage>
</organism>
<dbReference type="Proteomes" id="UP000838756">
    <property type="component" value="Unassembled WGS sequence"/>
</dbReference>
<protein>
    <submittedName>
        <fullName evidence="2">Jg762 protein</fullName>
    </submittedName>
</protein>
<sequence length="137" mass="14730">MGVLQSTRVRSTDLVSETCCIDEALAVPNCLREAALVAASSVRRRKRAAPLVFPQPAACDRVCANDSVFMALIYHLLRVLVLGVTAAAVDGQFLCFIVVAYHVVSPGAGSVYGSGRMRAACLPLQVKHRPNLRSLYT</sequence>
<keyword evidence="1" id="KW-0812">Transmembrane</keyword>
<accession>A0A8S4SCH1</accession>
<gene>
    <name evidence="2" type="primary">jg762</name>
    <name evidence="2" type="ORF">PAEG_LOCUS21612</name>
</gene>
<evidence type="ECO:0000256" key="1">
    <source>
        <dbReference type="SAM" id="Phobius"/>
    </source>
</evidence>
<dbReference type="OrthoDB" id="10348908at2759"/>
<feature type="transmembrane region" description="Helical" evidence="1">
    <location>
        <begin position="79"/>
        <end position="104"/>
    </location>
</feature>
<dbReference type="AlphaFoldDB" id="A0A8S4SCH1"/>
<evidence type="ECO:0000313" key="2">
    <source>
        <dbReference type="EMBL" id="CAH2247588.1"/>
    </source>
</evidence>
<evidence type="ECO:0000313" key="3">
    <source>
        <dbReference type="Proteomes" id="UP000838756"/>
    </source>
</evidence>
<comment type="caution">
    <text evidence="2">The sequence shown here is derived from an EMBL/GenBank/DDBJ whole genome shotgun (WGS) entry which is preliminary data.</text>
</comment>